<evidence type="ECO:0000259" key="1">
    <source>
        <dbReference type="PROSITE" id="PS51462"/>
    </source>
</evidence>
<organism evidence="2">
    <name type="scientific">Ostreococcus mediterraneus</name>
    <dbReference type="NCBI Taxonomy" id="1486918"/>
    <lineage>
        <taxon>Eukaryota</taxon>
        <taxon>Viridiplantae</taxon>
        <taxon>Chlorophyta</taxon>
        <taxon>Mamiellophyceae</taxon>
        <taxon>Mamiellales</taxon>
        <taxon>Bathycoccaceae</taxon>
        <taxon>Ostreococcus</taxon>
    </lineage>
</organism>
<proteinExistence type="predicted"/>
<reference evidence="2" key="1">
    <citation type="submission" date="2021-01" db="EMBL/GenBank/DDBJ databases">
        <authorList>
            <person name="Corre E."/>
            <person name="Pelletier E."/>
            <person name="Niang G."/>
            <person name="Scheremetjew M."/>
            <person name="Finn R."/>
            <person name="Kale V."/>
            <person name="Holt S."/>
            <person name="Cochrane G."/>
            <person name="Meng A."/>
            <person name="Brown T."/>
            <person name="Cohen L."/>
        </authorList>
    </citation>
    <scope>NUCLEOTIDE SEQUENCE</scope>
    <source>
        <strain evidence="2">Clade-D-RCC2572</strain>
    </source>
</reference>
<accession>A0A6U0EDC5</accession>
<dbReference type="GO" id="GO:0004452">
    <property type="term" value="F:isopentenyl-diphosphate delta-isomerase activity"/>
    <property type="evidence" value="ECO:0007669"/>
    <property type="project" value="TreeGrafter"/>
</dbReference>
<evidence type="ECO:0000313" key="2">
    <source>
        <dbReference type="EMBL" id="CAD8577407.1"/>
    </source>
</evidence>
<dbReference type="EMBL" id="HBEW01001367">
    <property type="protein sequence ID" value="CAD8577407.1"/>
    <property type="molecule type" value="Transcribed_RNA"/>
</dbReference>
<dbReference type="Gene3D" id="3.90.79.10">
    <property type="entry name" value="Nucleoside Triphosphate Pyrophosphohydrolase"/>
    <property type="match status" value="1"/>
</dbReference>
<dbReference type="CDD" id="cd04692">
    <property type="entry name" value="NUDIX_Hydrolase"/>
    <property type="match status" value="1"/>
</dbReference>
<name>A0A6U0EDC5_9CHLO</name>
<feature type="domain" description="Nudix hydrolase" evidence="1">
    <location>
        <begin position="58"/>
        <end position="199"/>
    </location>
</feature>
<sequence>MENPHALAHAQVSSEMFDIFEAPSASFDVYASTPVPRVGTTAREGMVKARGDVHRDGDWHRSTHVWIVDCESARVVVQRRSLGKDTFPGMWDISAAGHVNASERDSRITAVSELAEELGVVIDGERLGAKQFTCPAAQHALGGCNCYEDVYFLAWDVANEGEEFAIGAAEVTATKWIAIDDLERALESAHPEYVPRVPAYLAAFFPRLRAFVDAHRRQS</sequence>
<dbReference type="PANTHER" id="PTHR10885">
    <property type="entry name" value="ISOPENTENYL-DIPHOSPHATE DELTA-ISOMERASE"/>
    <property type="match status" value="1"/>
</dbReference>
<dbReference type="InterPro" id="IPR015797">
    <property type="entry name" value="NUDIX_hydrolase-like_dom_sf"/>
</dbReference>
<dbReference type="GO" id="GO:0005737">
    <property type="term" value="C:cytoplasm"/>
    <property type="evidence" value="ECO:0007669"/>
    <property type="project" value="TreeGrafter"/>
</dbReference>
<protein>
    <recommendedName>
        <fullName evidence="1">Nudix hydrolase domain-containing protein</fullName>
    </recommendedName>
</protein>
<dbReference type="Pfam" id="PF00293">
    <property type="entry name" value="NUDIX"/>
    <property type="match status" value="1"/>
</dbReference>
<gene>
    <name evidence="2" type="ORF">OMED0929_LOCUS1188</name>
</gene>
<dbReference type="AlphaFoldDB" id="A0A6U0EDC5"/>
<dbReference type="GO" id="GO:0009240">
    <property type="term" value="P:isopentenyl diphosphate biosynthetic process"/>
    <property type="evidence" value="ECO:0007669"/>
    <property type="project" value="TreeGrafter"/>
</dbReference>
<dbReference type="PANTHER" id="PTHR10885:SF20">
    <property type="entry name" value="NUDIX HYDROLASE DOMAIN-CONTAINING PROTEIN"/>
    <property type="match status" value="1"/>
</dbReference>
<dbReference type="PROSITE" id="PS51462">
    <property type="entry name" value="NUDIX"/>
    <property type="match status" value="1"/>
</dbReference>
<dbReference type="InterPro" id="IPR000086">
    <property type="entry name" value="NUDIX_hydrolase_dom"/>
</dbReference>
<dbReference type="SUPFAM" id="SSF55811">
    <property type="entry name" value="Nudix"/>
    <property type="match status" value="1"/>
</dbReference>